<proteinExistence type="predicted"/>
<feature type="compositionally biased region" description="Acidic residues" evidence="1">
    <location>
        <begin position="211"/>
        <end position="227"/>
    </location>
</feature>
<feature type="compositionally biased region" description="Low complexity" evidence="1">
    <location>
        <begin position="597"/>
        <end position="607"/>
    </location>
</feature>
<protein>
    <submittedName>
        <fullName evidence="2">Uncharacterized protein</fullName>
    </submittedName>
</protein>
<keyword evidence="3" id="KW-1185">Reference proteome</keyword>
<evidence type="ECO:0000313" key="2">
    <source>
        <dbReference type="EMBL" id="GJS72857.1"/>
    </source>
</evidence>
<evidence type="ECO:0000313" key="3">
    <source>
        <dbReference type="Proteomes" id="UP001151760"/>
    </source>
</evidence>
<feature type="compositionally biased region" description="Low complexity" evidence="1">
    <location>
        <begin position="302"/>
        <end position="311"/>
    </location>
</feature>
<feature type="region of interest" description="Disordered" evidence="1">
    <location>
        <begin position="263"/>
        <end position="311"/>
    </location>
</feature>
<feature type="compositionally biased region" description="Basic and acidic residues" evidence="1">
    <location>
        <begin position="554"/>
        <end position="565"/>
    </location>
</feature>
<feature type="compositionally biased region" description="Basic residues" evidence="1">
    <location>
        <begin position="123"/>
        <end position="134"/>
    </location>
</feature>
<comment type="caution">
    <text evidence="2">The sequence shown here is derived from an EMBL/GenBank/DDBJ whole genome shotgun (WGS) entry which is preliminary data.</text>
</comment>
<feature type="compositionally biased region" description="Basic and acidic residues" evidence="1">
    <location>
        <begin position="271"/>
        <end position="300"/>
    </location>
</feature>
<organism evidence="2 3">
    <name type="scientific">Tanacetum coccineum</name>
    <dbReference type="NCBI Taxonomy" id="301880"/>
    <lineage>
        <taxon>Eukaryota</taxon>
        <taxon>Viridiplantae</taxon>
        <taxon>Streptophyta</taxon>
        <taxon>Embryophyta</taxon>
        <taxon>Tracheophyta</taxon>
        <taxon>Spermatophyta</taxon>
        <taxon>Magnoliopsida</taxon>
        <taxon>eudicotyledons</taxon>
        <taxon>Gunneridae</taxon>
        <taxon>Pentapetalae</taxon>
        <taxon>asterids</taxon>
        <taxon>campanulids</taxon>
        <taxon>Asterales</taxon>
        <taxon>Asteraceae</taxon>
        <taxon>Asteroideae</taxon>
        <taxon>Anthemideae</taxon>
        <taxon>Anthemidinae</taxon>
        <taxon>Tanacetum</taxon>
    </lineage>
</organism>
<feature type="compositionally biased region" description="Low complexity" evidence="1">
    <location>
        <begin position="108"/>
        <end position="117"/>
    </location>
</feature>
<reference evidence="2" key="2">
    <citation type="submission" date="2022-01" db="EMBL/GenBank/DDBJ databases">
        <authorList>
            <person name="Yamashiro T."/>
            <person name="Shiraishi A."/>
            <person name="Satake H."/>
            <person name="Nakayama K."/>
        </authorList>
    </citation>
    <scope>NUCLEOTIDE SEQUENCE</scope>
</reference>
<evidence type="ECO:0000256" key="1">
    <source>
        <dbReference type="SAM" id="MobiDB-lite"/>
    </source>
</evidence>
<feature type="compositionally biased region" description="Low complexity" evidence="1">
    <location>
        <begin position="165"/>
        <end position="175"/>
    </location>
</feature>
<feature type="region of interest" description="Disordered" evidence="1">
    <location>
        <begin position="554"/>
        <end position="610"/>
    </location>
</feature>
<gene>
    <name evidence="2" type="ORF">Tco_0705698</name>
</gene>
<name>A0ABQ4Y684_9ASTR</name>
<dbReference type="EMBL" id="BQNB010010110">
    <property type="protein sequence ID" value="GJS72857.1"/>
    <property type="molecule type" value="Genomic_DNA"/>
</dbReference>
<feature type="region of interest" description="Disordered" evidence="1">
    <location>
        <begin position="93"/>
        <end position="227"/>
    </location>
</feature>
<reference evidence="2" key="1">
    <citation type="journal article" date="2022" name="Int. J. Mol. Sci.">
        <title>Draft Genome of Tanacetum Coccineum: Genomic Comparison of Closely Related Tanacetum-Family Plants.</title>
        <authorList>
            <person name="Yamashiro T."/>
            <person name="Shiraishi A."/>
            <person name="Nakayama K."/>
            <person name="Satake H."/>
        </authorList>
    </citation>
    <scope>NUCLEOTIDE SEQUENCE</scope>
</reference>
<accession>A0ABQ4Y684</accession>
<dbReference type="Proteomes" id="UP001151760">
    <property type="component" value="Unassembled WGS sequence"/>
</dbReference>
<sequence>MNPLIAAQVDLNEALVLMDNRVVTSKSNMRIDPSKTQKEATYQVVLDTLKHSPCYNAFLITIDVPEIYMQQSRSLATLQDLFAYATSFRSALEVPKKARKGSKDASQQKKASSVTASDDSKPKPAKKPTGRRKPAGVVTKDTPDVSKKKTPVQTQKHKGMEMLFDAGGSSDGASSQPEVPDEPKGKSVDTSEGAGSKPEVLDVSEVMTSDQESDNESWGDSEDEDDDDKTLISIKLNLMMKELNLMMTKALISIRQIMKKKHKKMNAKLTNEGKRDEEMTDAEKVDAEHEEANQEKEKTDVSPSSSSKSVSSNYGSIFLNLDNISSVETEIISMLDVQVQQEIPSNQSSSLLIVPVSVIPEPSIIKPILEIVSAALATTIPPPTPLFIPRSQQSTPIPTPITTKATTLTPAVLEFETLSAIHLRVLDLEKEVKELRNIGHSTTLLATIKSEVPSAIKEYLGTSLGDALHKKPQKIAADIRKIKMEHVLKQQESQYTIKSSDKAALNEYDQKQALFETITESKSFNKHPNYKALYHALIESILADEEAIDQSVADLDKQNKRKPVDDDRDEDPLAGLDQGLKRRKTSKDAEPPKRSKSTGSSKGNTSSQLKPKSIGKFVYAEEQFTSDLAKAKKPPLTFNELMRSPIDFSAYARNRLEISNLTKVDLVGPVYNLLKGTCISCVELEYNMEECYKALTDQLD</sequence>